<evidence type="ECO:0000313" key="1">
    <source>
        <dbReference type="EMBL" id="AWN45223.1"/>
    </source>
</evidence>
<dbReference type="Proteomes" id="UP000245444">
    <property type="component" value="Chromosome"/>
</dbReference>
<dbReference type="KEGG" id="mtea:DK419_01855"/>
<accession>A0A2U8WGF3</accession>
<reference evidence="1 2" key="1">
    <citation type="submission" date="2018-05" db="EMBL/GenBank/DDBJ databases">
        <title>Complete Genome Sequence of Methylobacterium sp. 17Sr1-28.</title>
        <authorList>
            <person name="Srinivasan S."/>
        </authorList>
    </citation>
    <scope>NUCLEOTIDE SEQUENCE [LARGE SCALE GENOMIC DNA]</scope>
    <source>
        <strain evidence="1 2">17Sr1-28</strain>
    </source>
</reference>
<dbReference type="AlphaFoldDB" id="A0A2U8WGF3"/>
<dbReference type="OrthoDB" id="670612at2"/>
<sequence>MADVSGLWTYRSYRNDPTMISGDPDKAVQNIFGEGMFDLRLDGESVAGTLDMGGGYVLDLSGGVVAGGDVALVGLGRDATPTAGWQYDYRFAPAHRWPNGVNQVPALVGTVIRAKPHDGAPAGTVASFIAVRQA</sequence>
<name>A0A2U8WGF3_9HYPH</name>
<protein>
    <submittedName>
        <fullName evidence="1">Uncharacterized protein</fullName>
    </submittedName>
</protein>
<proteinExistence type="predicted"/>
<evidence type="ECO:0000313" key="2">
    <source>
        <dbReference type="Proteomes" id="UP000245444"/>
    </source>
</evidence>
<gene>
    <name evidence="1" type="ORF">DK419_01855</name>
</gene>
<keyword evidence="2" id="KW-1185">Reference proteome</keyword>
<dbReference type="EMBL" id="CP029553">
    <property type="protein sequence ID" value="AWN45223.1"/>
    <property type="molecule type" value="Genomic_DNA"/>
</dbReference>
<organism evidence="1 2">
    <name type="scientific">Methylobacterium terrae</name>
    <dbReference type="NCBI Taxonomy" id="2202827"/>
    <lineage>
        <taxon>Bacteria</taxon>
        <taxon>Pseudomonadati</taxon>
        <taxon>Pseudomonadota</taxon>
        <taxon>Alphaproteobacteria</taxon>
        <taxon>Hyphomicrobiales</taxon>
        <taxon>Methylobacteriaceae</taxon>
        <taxon>Methylobacterium</taxon>
    </lineage>
</organism>